<name>A0ABU2YEV5_9FLAO</name>
<evidence type="ECO:0000313" key="2">
    <source>
        <dbReference type="Proteomes" id="UP001254488"/>
    </source>
</evidence>
<evidence type="ECO:0000313" key="1">
    <source>
        <dbReference type="EMBL" id="MDT0556698.1"/>
    </source>
</evidence>
<dbReference type="Pfam" id="PF11013">
    <property type="entry name" value="DUF2851"/>
    <property type="match status" value="1"/>
</dbReference>
<organism evidence="1 2">
    <name type="scientific">Patiriisocius hiemis</name>
    <dbReference type="NCBI Taxonomy" id="3075604"/>
    <lineage>
        <taxon>Bacteria</taxon>
        <taxon>Pseudomonadati</taxon>
        <taxon>Bacteroidota</taxon>
        <taxon>Flavobacteriia</taxon>
        <taxon>Flavobacteriales</taxon>
        <taxon>Flavobacteriaceae</taxon>
        <taxon>Patiriisocius</taxon>
    </lineage>
</organism>
<proteinExistence type="predicted"/>
<dbReference type="InterPro" id="IPR021272">
    <property type="entry name" value="DUF2851"/>
</dbReference>
<reference evidence="1 2" key="1">
    <citation type="submission" date="2023-09" db="EMBL/GenBank/DDBJ databases">
        <authorList>
            <person name="Rey-Velasco X."/>
        </authorList>
    </citation>
    <scope>NUCLEOTIDE SEQUENCE [LARGE SCALE GENOMIC DNA]</scope>
    <source>
        <strain evidence="1 2">W242</strain>
    </source>
</reference>
<dbReference type="RefSeq" id="WP_311333649.1">
    <property type="nucleotide sequence ID" value="NZ_JAVRHZ010000008.1"/>
</dbReference>
<gene>
    <name evidence="1" type="ORF">RM538_11835</name>
</gene>
<keyword evidence="2" id="KW-1185">Reference proteome</keyword>
<comment type="caution">
    <text evidence="1">The sequence shown here is derived from an EMBL/GenBank/DDBJ whole genome shotgun (WGS) entry which is preliminary data.</text>
</comment>
<protein>
    <submittedName>
        <fullName evidence="1">DUF2851 family protein</fullName>
    </submittedName>
</protein>
<sequence length="422" mass="49222">MKEDFLHYVWKFQKFSAKQLKTTTGDTVIISKPGSHNFNAGPDFFNASIQINEQLWAGNVEIHVKSSDWYAHGHESDSAYDSIILHVVWEHDTEVYRKDNTPIATLMLKEIVSNETLLQYKKLFSKEKRWIACENNFPEVDDFIIQNWLERLYIERLEEKSIFILNELERNNNHWEAVLYKILFKNFGLKVNGESFLSISNSIDFSVVQKVRHSMQSLEALFFGQAGLLSENYSDAYFESLKLEYAFLKQKFQLSQNTVINPKFFRLRPPNFPTLRLAQLASLFFNRPSLFSEIILAKHKEDYYDIFKVAASEYWDVHYNFEVLSATRKKKLTRGFIDLLIINTLIPIKFTYAKHTGEDNVKELFTLIEQIPKENNTVISRYNKLKKVANNALESQALLQLNSKYCQKLKCLNCAVGISIIG</sequence>
<dbReference type="Proteomes" id="UP001254488">
    <property type="component" value="Unassembled WGS sequence"/>
</dbReference>
<accession>A0ABU2YEV5</accession>
<dbReference type="EMBL" id="JAVRHZ010000008">
    <property type="protein sequence ID" value="MDT0556698.1"/>
    <property type="molecule type" value="Genomic_DNA"/>
</dbReference>